<protein>
    <submittedName>
        <fullName evidence="1">Uncharacterized protein</fullName>
    </submittedName>
</protein>
<evidence type="ECO:0000313" key="1">
    <source>
        <dbReference type="EMBL" id="MBM3276329.1"/>
    </source>
</evidence>
<gene>
    <name evidence="1" type="ORF">FJZ00_14340</name>
</gene>
<proteinExistence type="predicted"/>
<sequence>YQALRASGALTFVNFKVDGLVLEAKTAAQTLHLPAEGKSRIDDVIDGATALPLAI</sequence>
<dbReference type="AlphaFoldDB" id="A0A937X8Z1"/>
<dbReference type="EMBL" id="VGJX01000972">
    <property type="protein sequence ID" value="MBM3276329.1"/>
    <property type="molecule type" value="Genomic_DNA"/>
</dbReference>
<comment type="caution">
    <text evidence="1">The sequence shown here is derived from an EMBL/GenBank/DDBJ whole genome shotgun (WGS) entry which is preliminary data.</text>
</comment>
<organism evidence="1 2">
    <name type="scientific">Candidatus Tanganyikabacteria bacterium</name>
    <dbReference type="NCBI Taxonomy" id="2961651"/>
    <lineage>
        <taxon>Bacteria</taxon>
        <taxon>Bacillati</taxon>
        <taxon>Candidatus Sericytochromatia</taxon>
        <taxon>Candidatus Tanganyikabacteria</taxon>
    </lineage>
</organism>
<evidence type="ECO:0000313" key="2">
    <source>
        <dbReference type="Proteomes" id="UP000703893"/>
    </source>
</evidence>
<reference evidence="1 2" key="1">
    <citation type="submission" date="2019-03" db="EMBL/GenBank/DDBJ databases">
        <title>Lake Tanganyika Metagenome-Assembled Genomes (MAGs).</title>
        <authorList>
            <person name="Tran P."/>
        </authorList>
    </citation>
    <scope>NUCLEOTIDE SEQUENCE [LARGE SCALE GENOMIC DNA]</scope>
    <source>
        <strain evidence="1">K_DeepCast_65m_m2_236</strain>
    </source>
</reference>
<dbReference type="Proteomes" id="UP000703893">
    <property type="component" value="Unassembled WGS sequence"/>
</dbReference>
<feature type="non-terminal residue" evidence="1">
    <location>
        <position position="1"/>
    </location>
</feature>
<name>A0A937X8Z1_9BACT</name>
<accession>A0A937X8Z1</accession>